<keyword evidence="6" id="KW-0539">Nucleus</keyword>
<evidence type="ECO:0000256" key="6">
    <source>
        <dbReference type="ARBA" id="ARBA00023242"/>
    </source>
</evidence>
<feature type="non-terminal residue" evidence="9">
    <location>
        <position position="1"/>
    </location>
</feature>
<evidence type="ECO:0000313" key="9">
    <source>
        <dbReference type="EMBL" id="JAA63102.1"/>
    </source>
</evidence>
<dbReference type="GO" id="GO:0006364">
    <property type="term" value="P:rRNA processing"/>
    <property type="evidence" value="ECO:0007669"/>
    <property type="project" value="TreeGrafter"/>
</dbReference>
<sequence length="733" mass="83355">PLLLRGATPLLPGLSNGGRRRQSDFGFSFAVHRLLLTVLVVLILVVVKSLGHLGESVLLGGPVPLVRHREAAFQAPFLVQLSLLDLHRSPQEILVIGVRRVVRSPRVRGLHGGQQRRLLMSVRRHAIVPGGSRSRRRRRFSAVIVAPEVAKPRQVEPARHDFSLSRDAAQAVHGALFETLGEALPLCFANFGRLTSVGVPHAARFHGCLYLGARLEVFKALQLAAAAQLLARCASGSRTLSRRRQLVHEEQLIVRLTGNGATDTLVEALFFQKVLDIVDVAMLFPRFLAVFTHAETLALRGCCHFDMKAWKKHCDVNDVEEFLEEQRFDERIGGSISSKPDDQLFFVDKLPATAKSSAAASAASKKLRRNRKLKCFKNLESSSKVKAPVKPRRVRDPDARKPAEVREAQRQRLAKRLEQGAVDRLRSVARKAKVVTSRFDLTGLSDLWGDNDSGEPSSTPTATATGNYRVPSHRHQKPSLLPAVEPPHPGTSYNPSHADHQDLLRRAVEVEQRKLNEERRLERCLAMPNKRDWPTEQDRLAEMSQGLYDHEDEDDQDSEQKSVDGEAKAEVALPAPTAVRKTRQQRRRAAEQKRLRREAKERKQARVLANDVYRIRTLKAQLRRDAEVSEARQKRRQQREVDKLYNARRLSAYKYEEPDLPLKLSSELRESLRELRPEINVLEDRYKSLQRRNVIETRKQQKKVVKYKPKKAVKRSHRQFAEADEERWKKELQ</sequence>
<dbReference type="AlphaFoldDB" id="L7MH21"/>
<feature type="transmembrane region" description="Helical" evidence="8">
    <location>
        <begin position="25"/>
        <end position="47"/>
    </location>
</feature>
<keyword evidence="8" id="KW-1133">Transmembrane helix</keyword>
<feature type="region of interest" description="Disordered" evidence="7">
    <location>
        <begin position="550"/>
        <end position="569"/>
    </location>
</feature>
<evidence type="ECO:0000256" key="4">
    <source>
        <dbReference type="ARBA" id="ARBA00018339"/>
    </source>
</evidence>
<feature type="compositionally biased region" description="Basic and acidic residues" evidence="7">
    <location>
        <begin position="588"/>
        <end position="602"/>
    </location>
</feature>
<dbReference type="PANTHER" id="PTHR14211">
    <property type="entry name" value="GLIOMA SUPPRESSOR CANDIDATE REGION GENE 2"/>
    <property type="match status" value="1"/>
</dbReference>
<dbReference type="PANTHER" id="PTHR14211:SF7">
    <property type="entry name" value="RIBOSOME BIOGENESIS PROTEIN NOP53"/>
    <property type="match status" value="1"/>
</dbReference>
<comment type="subcellular location">
    <subcellularLocation>
        <location evidence="1">Nucleus</location>
        <location evidence="1">Nucleolus</location>
    </subcellularLocation>
    <subcellularLocation>
        <location evidence="2">Nucleus</location>
        <location evidence="2">Nucleoplasm</location>
    </subcellularLocation>
</comment>
<feature type="region of interest" description="Disordered" evidence="7">
    <location>
        <begin position="384"/>
        <end position="408"/>
    </location>
</feature>
<keyword evidence="8" id="KW-0472">Membrane</keyword>
<proteinExistence type="evidence at transcript level"/>
<comment type="similarity">
    <text evidence="3">Belongs to the NOP53 family.</text>
</comment>
<dbReference type="InterPro" id="IPR011687">
    <property type="entry name" value="Nop53/GLTSCR2"/>
</dbReference>
<evidence type="ECO:0000256" key="8">
    <source>
        <dbReference type="SAM" id="Phobius"/>
    </source>
</evidence>
<feature type="compositionally biased region" description="Basic and acidic residues" evidence="7">
    <location>
        <begin position="394"/>
        <end position="408"/>
    </location>
</feature>
<dbReference type="GO" id="GO:0000027">
    <property type="term" value="P:ribosomal large subunit assembly"/>
    <property type="evidence" value="ECO:0007669"/>
    <property type="project" value="TreeGrafter"/>
</dbReference>
<feature type="compositionally biased region" description="Basic residues" evidence="7">
    <location>
        <begin position="700"/>
        <end position="718"/>
    </location>
</feature>
<dbReference type="GO" id="GO:0005730">
    <property type="term" value="C:nucleolus"/>
    <property type="evidence" value="ECO:0007669"/>
    <property type="project" value="UniProtKB-SubCell"/>
</dbReference>
<evidence type="ECO:0000256" key="2">
    <source>
        <dbReference type="ARBA" id="ARBA00004642"/>
    </source>
</evidence>
<protein>
    <recommendedName>
        <fullName evidence="4">Ribosome biogenesis protein NOP53</fullName>
    </recommendedName>
</protein>
<keyword evidence="8" id="KW-0812">Transmembrane</keyword>
<dbReference type="Pfam" id="PF07767">
    <property type="entry name" value="Nop53"/>
    <property type="match status" value="1"/>
</dbReference>
<evidence type="ECO:0000256" key="1">
    <source>
        <dbReference type="ARBA" id="ARBA00004604"/>
    </source>
</evidence>
<dbReference type="EMBL" id="GACK01001932">
    <property type="protein sequence ID" value="JAA63102.1"/>
    <property type="molecule type" value="mRNA"/>
</dbReference>
<evidence type="ECO:0000256" key="3">
    <source>
        <dbReference type="ARBA" id="ARBA00008838"/>
    </source>
</evidence>
<reference evidence="9" key="2">
    <citation type="journal article" date="2015" name="J. Proteomics">
        <title>Sexual differences in the sialomes of the zebra tick, Rhipicephalus pulchellus.</title>
        <authorList>
            <person name="Tan A.W."/>
            <person name="Francischetti I.M."/>
            <person name="Slovak M."/>
            <person name="Kini R.M."/>
            <person name="Ribeiro J.M."/>
        </authorList>
    </citation>
    <scope>NUCLEOTIDE SEQUENCE</scope>
    <source>
        <tissue evidence="9">Salivary gland</tissue>
    </source>
</reference>
<organism evidence="9">
    <name type="scientific">Rhipicephalus pulchellus</name>
    <name type="common">Yellow backed tick</name>
    <name type="synonym">Dermacentor pulchellus</name>
    <dbReference type="NCBI Taxonomy" id="72859"/>
    <lineage>
        <taxon>Eukaryota</taxon>
        <taxon>Metazoa</taxon>
        <taxon>Ecdysozoa</taxon>
        <taxon>Arthropoda</taxon>
        <taxon>Chelicerata</taxon>
        <taxon>Arachnida</taxon>
        <taxon>Acari</taxon>
        <taxon>Parasitiformes</taxon>
        <taxon>Ixodida</taxon>
        <taxon>Ixodoidea</taxon>
        <taxon>Ixodidae</taxon>
        <taxon>Rhipicephalinae</taxon>
        <taxon>Rhipicephalus</taxon>
        <taxon>Rhipicephalus</taxon>
    </lineage>
</organism>
<feature type="region of interest" description="Disordered" evidence="7">
    <location>
        <begin position="445"/>
        <end position="498"/>
    </location>
</feature>
<dbReference type="GO" id="GO:0008097">
    <property type="term" value="F:5S rRNA binding"/>
    <property type="evidence" value="ECO:0007669"/>
    <property type="project" value="TreeGrafter"/>
</dbReference>
<reference evidence="9" key="1">
    <citation type="submission" date="2012-11" db="EMBL/GenBank/DDBJ databases">
        <authorList>
            <person name="Lucero-Rivera Y.E."/>
            <person name="Tovar-Ramirez D."/>
        </authorList>
    </citation>
    <scope>NUCLEOTIDE SEQUENCE</scope>
    <source>
        <tissue evidence="9">Salivary gland</tissue>
    </source>
</reference>
<feature type="compositionally biased region" description="Polar residues" evidence="7">
    <location>
        <begin position="454"/>
        <end position="466"/>
    </location>
</feature>
<keyword evidence="5" id="KW-0690">Ribosome biogenesis</keyword>
<feature type="compositionally biased region" description="Basic and acidic residues" evidence="7">
    <location>
        <begin position="558"/>
        <end position="569"/>
    </location>
</feature>
<name>L7MH21_RHIPC</name>
<evidence type="ECO:0000256" key="5">
    <source>
        <dbReference type="ARBA" id="ARBA00022517"/>
    </source>
</evidence>
<accession>L7MH21</accession>
<dbReference type="GO" id="GO:0005654">
    <property type="term" value="C:nucleoplasm"/>
    <property type="evidence" value="ECO:0007669"/>
    <property type="project" value="UniProtKB-SubCell"/>
</dbReference>
<feature type="region of interest" description="Disordered" evidence="7">
    <location>
        <begin position="576"/>
        <end position="602"/>
    </location>
</feature>
<evidence type="ECO:0000256" key="7">
    <source>
        <dbReference type="SAM" id="MobiDB-lite"/>
    </source>
</evidence>
<feature type="region of interest" description="Disordered" evidence="7">
    <location>
        <begin position="698"/>
        <end position="733"/>
    </location>
</feature>